<evidence type="ECO:0000259" key="10">
    <source>
        <dbReference type="Pfam" id="PF00275"/>
    </source>
</evidence>
<dbReference type="AlphaFoldDB" id="A0A1A3MZ03"/>
<evidence type="ECO:0000313" key="11">
    <source>
        <dbReference type="EMBL" id="OBK14034.1"/>
    </source>
</evidence>
<organism evidence="11 12">
    <name type="scientific">Mycobacterium asiaticum</name>
    <dbReference type="NCBI Taxonomy" id="1790"/>
    <lineage>
        <taxon>Bacteria</taxon>
        <taxon>Bacillati</taxon>
        <taxon>Actinomycetota</taxon>
        <taxon>Actinomycetes</taxon>
        <taxon>Mycobacteriales</taxon>
        <taxon>Mycobacteriaceae</taxon>
        <taxon>Mycobacterium</taxon>
    </lineage>
</organism>
<accession>A0A1A3MZ03</accession>
<reference evidence="11 12" key="1">
    <citation type="submission" date="2016-06" db="EMBL/GenBank/DDBJ databases">
        <authorList>
            <person name="Kjaerup R.B."/>
            <person name="Dalgaard T.S."/>
            <person name="Juul-Madsen H.R."/>
        </authorList>
    </citation>
    <scope>NUCLEOTIDE SEQUENCE [LARGE SCALE GENOMIC DNA]</scope>
    <source>
        <strain evidence="11 12">1245335.1</strain>
    </source>
</reference>
<evidence type="ECO:0000313" key="12">
    <source>
        <dbReference type="Proteomes" id="UP000093819"/>
    </source>
</evidence>
<proteinExistence type="inferred from homology"/>
<evidence type="ECO:0000256" key="7">
    <source>
        <dbReference type="ARBA" id="ARBA00044633"/>
    </source>
</evidence>
<dbReference type="Pfam" id="PF00275">
    <property type="entry name" value="EPSP_synthase"/>
    <property type="match status" value="1"/>
</dbReference>
<dbReference type="PROSITE" id="PS00885">
    <property type="entry name" value="EPSP_SYNTHASE_2"/>
    <property type="match status" value="1"/>
</dbReference>
<feature type="binding site" evidence="8">
    <location>
        <position position="340"/>
    </location>
    <ligand>
        <name>3-phosphoshikimate</name>
        <dbReference type="ChEBI" id="CHEBI:145989"/>
    </ligand>
</feature>
<feature type="binding site" evidence="8">
    <location>
        <position position="311"/>
    </location>
    <ligand>
        <name>3-phosphoshikimate</name>
        <dbReference type="ChEBI" id="CHEBI:145989"/>
    </ligand>
</feature>
<comment type="subcellular location">
    <subcellularLocation>
        <location evidence="8">Cytoplasm</location>
    </subcellularLocation>
</comment>
<dbReference type="PANTHER" id="PTHR21090">
    <property type="entry name" value="AROM/DEHYDROQUINATE SYNTHASE"/>
    <property type="match status" value="1"/>
</dbReference>
<dbReference type="SUPFAM" id="SSF55205">
    <property type="entry name" value="EPT/RTPC-like"/>
    <property type="match status" value="1"/>
</dbReference>
<evidence type="ECO:0000256" key="3">
    <source>
        <dbReference type="ARBA" id="ARBA00022490"/>
    </source>
</evidence>
<dbReference type="NCBIfam" id="TIGR01356">
    <property type="entry name" value="aroA"/>
    <property type="match status" value="1"/>
</dbReference>
<comment type="pathway">
    <text evidence="1 8">Metabolic intermediate biosynthesis; chorismate biosynthesis; chorismate from D-erythrose 4-phosphate and phosphoenolpyruvate: step 6/7.</text>
</comment>
<dbReference type="GO" id="GO:0009423">
    <property type="term" value="P:chorismate biosynthetic process"/>
    <property type="evidence" value="ECO:0007669"/>
    <property type="project" value="UniProtKB-UniRule"/>
</dbReference>
<feature type="binding site" evidence="8">
    <location>
        <position position="96"/>
    </location>
    <ligand>
        <name>phosphoenolpyruvate</name>
        <dbReference type="ChEBI" id="CHEBI:58702"/>
    </ligand>
</feature>
<dbReference type="FunFam" id="3.65.10.10:FF:000010">
    <property type="entry name" value="3-phosphoshikimate 1-carboxyvinyltransferase"/>
    <property type="match status" value="1"/>
</dbReference>
<sequence>MSAWQAPSTEAPVHATVTVPGSKSQTNRTLVLAALAAALGQGSSTITGALRSRDTDLMIGALATLGLDVDGAGTELTVGGGIAPRPDARVDCGLAGTVLRFVPPLAALSSVPVVFDGDEQARARPIAPLLEALRGLGVVVDGTGLPFRVQGSGSVAGGTVAIDASASSQFVSGLLLAGASFTDGLTVRHTGASLPSAPHIAMTVAMLRQAGVDVDDSAANTWRVPPGAVHARHWQVEPDLTNAVAFLAAAVVTGGAVRITGWPAASVQPAGHILDVLQKMNAIVSQSDSSLEVRGSEGYDGFDVDLRDVGELTPSVAALAALATPGSVSHLSGIAHLRGHETDRLAALSAEINRLGGECRETPDGLVITATRLRSGLWRAYADHRMAMAGAIVGLRVPGVEVDDIAATTKTLPEFPRLWDQMVSGDDAGRPGGPRRSRTIEPEPGA</sequence>
<dbReference type="PIRSF" id="PIRSF000505">
    <property type="entry name" value="EPSPS"/>
    <property type="match status" value="1"/>
</dbReference>
<evidence type="ECO:0000256" key="5">
    <source>
        <dbReference type="ARBA" id="ARBA00022679"/>
    </source>
</evidence>
<feature type="active site" description="Proton acceptor" evidence="8">
    <location>
        <position position="311"/>
    </location>
</feature>
<protein>
    <recommendedName>
        <fullName evidence="8">3-phosphoshikimate 1-carboxyvinyltransferase</fullName>
        <ecNumber evidence="8">2.5.1.19</ecNumber>
    </recommendedName>
    <alternativeName>
        <fullName evidence="8">5-enolpyruvylshikimate-3-phosphate synthase</fullName>
        <shortName evidence="8">EPSP synthase</shortName>
        <shortName evidence="8">EPSPS</shortName>
    </alternativeName>
</protein>
<dbReference type="InterPro" id="IPR001986">
    <property type="entry name" value="Enolpyruvate_Tfrase_dom"/>
</dbReference>
<evidence type="ECO:0000256" key="6">
    <source>
        <dbReference type="ARBA" id="ARBA00023141"/>
    </source>
</evidence>
<dbReference type="CDD" id="cd01556">
    <property type="entry name" value="EPSP_synthase"/>
    <property type="match status" value="1"/>
</dbReference>
<dbReference type="EMBL" id="LZLR01000241">
    <property type="protein sequence ID" value="OBK14034.1"/>
    <property type="molecule type" value="Genomic_DNA"/>
</dbReference>
<comment type="caution">
    <text evidence="8">Lacks conserved residue(s) required for the propagation of feature annotation.</text>
</comment>
<evidence type="ECO:0000256" key="9">
    <source>
        <dbReference type="SAM" id="MobiDB-lite"/>
    </source>
</evidence>
<dbReference type="HAMAP" id="MF_00210">
    <property type="entry name" value="EPSP_synth"/>
    <property type="match status" value="1"/>
</dbReference>
<feature type="binding site" evidence="8">
    <location>
        <position position="28"/>
    </location>
    <ligand>
        <name>3-phosphoshikimate</name>
        <dbReference type="ChEBI" id="CHEBI:145989"/>
    </ligand>
</feature>
<comment type="caution">
    <text evidence="11">The sequence shown here is derived from an EMBL/GenBank/DDBJ whole genome shotgun (WGS) entry which is preliminary data.</text>
</comment>
<name>A0A1A3MZ03_MYCAS</name>
<dbReference type="PANTHER" id="PTHR21090:SF5">
    <property type="entry name" value="PENTAFUNCTIONAL AROM POLYPEPTIDE"/>
    <property type="match status" value="1"/>
</dbReference>
<gene>
    <name evidence="8" type="primary">aroA</name>
    <name evidence="11" type="ORF">A5635_10545</name>
</gene>
<dbReference type="InterPro" id="IPR023193">
    <property type="entry name" value="EPSP_synthase_CS"/>
</dbReference>
<dbReference type="OrthoDB" id="9809920at2"/>
<dbReference type="InterPro" id="IPR013792">
    <property type="entry name" value="RNA3'P_cycl/enolpyr_Trfase_a/b"/>
</dbReference>
<keyword evidence="3 8" id="KW-0963">Cytoplasm</keyword>
<keyword evidence="5 8" id="KW-0808">Transferase</keyword>
<evidence type="ECO:0000256" key="8">
    <source>
        <dbReference type="HAMAP-Rule" id="MF_00210"/>
    </source>
</evidence>
<feature type="binding site" evidence="8">
    <location>
        <position position="169"/>
    </location>
    <ligand>
        <name>phosphoenolpyruvate</name>
        <dbReference type="ChEBI" id="CHEBI:58702"/>
    </ligand>
</feature>
<dbReference type="GO" id="GO:0005737">
    <property type="term" value="C:cytoplasm"/>
    <property type="evidence" value="ECO:0007669"/>
    <property type="project" value="UniProtKB-SubCell"/>
</dbReference>
<feature type="binding site" evidence="8">
    <location>
        <position position="24"/>
    </location>
    <ligand>
        <name>3-phosphoshikimate</name>
        <dbReference type="ChEBI" id="CHEBI:145989"/>
    </ligand>
</feature>
<evidence type="ECO:0000256" key="2">
    <source>
        <dbReference type="ARBA" id="ARBA00009948"/>
    </source>
</evidence>
<comment type="similarity">
    <text evidence="2 8">Belongs to the EPSP synthase family.</text>
</comment>
<comment type="function">
    <text evidence="8">Catalyzes the transfer of the enolpyruvyl moiety of phosphoenolpyruvate (PEP) to the 5-hydroxyl of shikimate-3-phosphate (S3P) to produce enolpyruvyl shikimate-3-phosphate and inorganic phosphate.</text>
</comment>
<feature type="binding site" evidence="8">
    <location>
        <position position="167"/>
    </location>
    <ligand>
        <name>3-phosphoshikimate</name>
        <dbReference type="ChEBI" id="CHEBI:145989"/>
    </ligand>
</feature>
<feature type="domain" description="Enolpyruvate transferase" evidence="10">
    <location>
        <begin position="10"/>
        <end position="417"/>
    </location>
</feature>
<dbReference type="EC" id="2.5.1.19" evidence="8"/>
<keyword evidence="6 8" id="KW-0057">Aromatic amino acid biosynthesis</keyword>
<dbReference type="GO" id="GO:0008652">
    <property type="term" value="P:amino acid biosynthetic process"/>
    <property type="evidence" value="ECO:0007669"/>
    <property type="project" value="UniProtKB-KW"/>
</dbReference>
<feature type="region of interest" description="Disordered" evidence="9">
    <location>
        <begin position="421"/>
        <end position="446"/>
    </location>
</feature>
<comment type="subunit">
    <text evidence="8">Monomer.</text>
</comment>
<dbReference type="Gene3D" id="3.65.10.10">
    <property type="entry name" value="Enolpyruvate transferase domain"/>
    <property type="match status" value="2"/>
</dbReference>
<feature type="binding site" evidence="8">
    <location>
        <position position="23"/>
    </location>
    <ligand>
        <name>3-phosphoshikimate</name>
        <dbReference type="ChEBI" id="CHEBI:145989"/>
    </ligand>
</feature>
<evidence type="ECO:0000256" key="4">
    <source>
        <dbReference type="ARBA" id="ARBA00022605"/>
    </source>
</evidence>
<feature type="binding site" evidence="8">
    <location>
        <position position="169"/>
    </location>
    <ligand>
        <name>3-phosphoshikimate</name>
        <dbReference type="ChEBI" id="CHEBI:145989"/>
    </ligand>
</feature>
<feature type="binding site" evidence="8">
    <location>
        <position position="344"/>
    </location>
    <ligand>
        <name>phosphoenolpyruvate</name>
        <dbReference type="ChEBI" id="CHEBI:58702"/>
    </ligand>
</feature>
<dbReference type="PROSITE" id="PS00104">
    <property type="entry name" value="EPSP_SYNTHASE_1"/>
    <property type="match status" value="1"/>
</dbReference>
<dbReference type="InterPro" id="IPR036968">
    <property type="entry name" value="Enolpyruvate_Tfrase_sf"/>
</dbReference>
<dbReference type="RefSeq" id="WP_065038426.1">
    <property type="nucleotide sequence ID" value="NZ_LZLR01000241.1"/>
</dbReference>
<keyword evidence="4 8" id="KW-0028">Amino-acid biosynthesis</keyword>
<dbReference type="UniPathway" id="UPA00053">
    <property type="reaction ID" value="UER00089"/>
</dbReference>
<dbReference type="GO" id="GO:0003866">
    <property type="term" value="F:3-phosphoshikimate 1-carboxyvinyltransferase activity"/>
    <property type="evidence" value="ECO:0007669"/>
    <property type="project" value="UniProtKB-UniRule"/>
</dbReference>
<feature type="binding site" evidence="8">
    <location>
        <position position="124"/>
    </location>
    <ligand>
        <name>phosphoenolpyruvate</name>
        <dbReference type="ChEBI" id="CHEBI:58702"/>
    </ligand>
</feature>
<feature type="binding site" evidence="8">
    <location>
        <position position="196"/>
    </location>
    <ligand>
        <name>3-phosphoshikimate</name>
        <dbReference type="ChEBI" id="CHEBI:145989"/>
    </ligand>
</feature>
<dbReference type="InterPro" id="IPR006264">
    <property type="entry name" value="EPSP_synthase"/>
</dbReference>
<feature type="binding site" evidence="8">
    <location>
        <position position="168"/>
    </location>
    <ligand>
        <name>3-phosphoshikimate</name>
        <dbReference type="ChEBI" id="CHEBI:145989"/>
    </ligand>
</feature>
<evidence type="ECO:0000256" key="1">
    <source>
        <dbReference type="ARBA" id="ARBA00004811"/>
    </source>
</evidence>
<feature type="binding site" evidence="8">
    <location>
        <position position="23"/>
    </location>
    <ligand>
        <name>phosphoenolpyruvate</name>
        <dbReference type="ChEBI" id="CHEBI:58702"/>
    </ligand>
</feature>
<dbReference type="GO" id="GO:0009073">
    <property type="term" value="P:aromatic amino acid family biosynthetic process"/>
    <property type="evidence" value="ECO:0007669"/>
    <property type="project" value="UniProtKB-KW"/>
</dbReference>
<feature type="binding site" evidence="8">
    <location>
        <position position="385"/>
    </location>
    <ligand>
        <name>phosphoenolpyruvate</name>
        <dbReference type="ChEBI" id="CHEBI:58702"/>
    </ligand>
</feature>
<feature type="binding site" evidence="8">
    <location>
        <position position="410"/>
    </location>
    <ligand>
        <name>phosphoenolpyruvate</name>
        <dbReference type="ChEBI" id="CHEBI:58702"/>
    </ligand>
</feature>
<dbReference type="FunFam" id="3.65.10.10:FF:000011">
    <property type="entry name" value="3-phosphoshikimate 1-carboxyvinyltransferase"/>
    <property type="match status" value="1"/>
</dbReference>
<comment type="catalytic activity">
    <reaction evidence="7">
        <text>3-phosphoshikimate + phosphoenolpyruvate = 5-O-(1-carboxyvinyl)-3-phosphoshikimate + phosphate</text>
        <dbReference type="Rhea" id="RHEA:21256"/>
        <dbReference type="ChEBI" id="CHEBI:43474"/>
        <dbReference type="ChEBI" id="CHEBI:57701"/>
        <dbReference type="ChEBI" id="CHEBI:58702"/>
        <dbReference type="ChEBI" id="CHEBI:145989"/>
        <dbReference type="EC" id="2.5.1.19"/>
    </reaction>
    <physiologicalReaction direction="left-to-right" evidence="7">
        <dbReference type="Rhea" id="RHEA:21257"/>
    </physiologicalReaction>
</comment>
<dbReference type="Proteomes" id="UP000093819">
    <property type="component" value="Unassembled WGS sequence"/>
</dbReference>